<reference evidence="1 2" key="1">
    <citation type="journal article" date="2022" name="bioRxiv">
        <title>Genomics of Preaxostyla Flagellates Illuminates Evolutionary Transitions and the Path Towards Mitochondrial Loss.</title>
        <authorList>
            <person name="Novak L.V.F."/>
            <person name="Treitli S.C."/>
            <person name="Pyrih J."/>
            <person name="Halakuc P."/>
            <person name="Pipaliya S.V."/>
            <person name="Vacek V."/>
            <person name="Brzon O."/>
            <person name="Soukal P."/>
            <person name="Eme L."/>
            <person name="Dacks J.B."/>
            <person name="Karnkowska A."/>
            <person name="Elias M."/>
            <person name="Hampl V."/>
        </authorList>
    </citation>
    <scope>NUCLEOTIDE SEQUENCE [LARGE SCALE GENOMIC DNA]</scope>
    <source>
        <strain evidence="1">NAU3</strain>
        <tissue evidence="1">Gut</tissue>
    </source>
</reference>
<evidence type="ECO:0000313" key="2">
    <source>
        <dbReference type="Proteomes" id="UP001281761"/>
    </source>
</evidence>
<dbReference type="SUPFAM" id="SSF48371">
    <property type="entry name" value="ARM repeat"/>
    <property type="match status" value="1"/>
</dbReference>
<organism evidence="1 2">
    <name type="scientific">Blattamonas nauphoetae</name>
    <dbReference type="NCBI Taxonomy" id="2049346"/>
    <lineage>
        <taxon>Eukaryota</taxon>
        <taxon>Metamonada</taxon>
        <taxon>Preaxostyla</taxon>
        <taxon>Oxymonadida</taxon>
        <taxon>Blattamonas</taxon>
    </lineage>
</organism>
<protein>
    <submittedName>
        <fullName evidence="1">Uncharacterized protein</fullName>
    </submittedName>
</protein>
<evidence type="ECO:0000313" key="1">
    <source>
        <dbReference type="EMBL" id="KAK2959826.1"/>
    </source>
</evidence>
<sequence length="294" mass="32992">MEKEPDSLKTSDAALSTIKPEEEPFLIFDVNSKLSFEDQSTIYDSLVALAKAGYPFDTALQDKAVRFLKSLSPEWDEPDYAAKLVSDLVSSSAGSHTGFVESIVILLSSPHSTIVGAAISFLRQTFEYSSPVIRCPLVESDLVTTVLTTVQPHTLSISGNEEIFGELLGIIDRFVDLATPLSLEQLGKITTVDQYNHREMIFQNVVLPSSHFMTFLISNRYILAEDLFRSFMSLLSILIRICPYHHPTLEFVLASPIVMAFSRCLSFIEDDHRLWVFLGDLNFSLNDLKKQRTN</sequence>
<proteinExistence type="predicted"/>
<comment type="caution">
    <text evidence="1">The sequence shown here is derived from an EMBL/GenBank/DDBJ whole genome shotgun (WGS) entry which is preliminary data.</text>
</comment>
<dbReference type="EMBL" id="JARBJD010000027">
    <property type="protein sequence ID" value="KAK2959826.1"/>
    <property type="molecule type" value="Genomic_DNA"/>
</dbReference>
<keyword evidence="2" id="KW-1185">Reference proteome</keyword>
<dbReference type="InterPro" id="IPR016024">
    <property type="entry name" value="ARM-type_fold"/>
</dbReference>
<dbReference type="Proteomes" id="UP001281761">
    <property type="component" value="Unassembled WGS sequence"/>
</dbReference>
<accession>A0ABQ9Y7X1</accession>
<gene>
    <name evidence="1" type="ORF">BLNAU_5315</name>
</gene>
<name>A0ABQ9Y7X1_9EUKA</name>